<keyword evidence="1" id="KW-0732">Signal</keyword>
<name>A0A517MSJ9_9BACT</name>
<dbReference type="KEGG" id="amob:HG15A2_11280"/>
<feature type="signal peptide" evidence="1">
    <location>
        <begin position="1"/>
        <end position="30"/>
    </location>
</feature>
<organism evidence="2 3">
    <name type="scientific">Adhaeretor mobilis</name>
    <dbReference type="NCBI Taxonomy" id="1930276"/>
    <lineage>
        <taxon>Bacteria</taxon>
        <taxon>Pseudomonadati</taxon>
        <taxon>Planctomycetota</taxon>
        <taxon>Planctomycetia</taxon>
        <taxon>Pirellulales</taxon>
        <taxon>Lacipirellulaceae</taxon>
        <taxon>Adhaeretor</taxon>
    </lineage>
</organism>
<evidence type="ECO:0008006" key="4">
    <source>
        <dbReference type="Google" id="ProtNLM"/>
    </source>
</evidence>
<dbReference type="Proteomes" id="UP000319852">
    <property type="component" value="Chromosome"/>
</dbReference>
<evidence type="ECO:0000313" key="3">
    <source>
        <dbReference type="Proteomes" id="UP000319852"/>
    </source>
</evidence>
<evidence type="ECO:0000256" key="1">
    <source>
        <dbReference type="SAM" id="SignalP"/>
    </source>
</evidence>
<sequence length="764" mass="78974" precursor="true">MSTVGQFLMKNITSLAALLAATLSISPSYAQSGFILEPTHTLTAVVEVDTQFTTGAWMPSAPSAGGPGTVLRLDIDGFTTGGTVSPDIENDFTPMVYDLSGLVLDNNNRHSNRTSHLLRPAGASWRFVSSGGLDPRIEKVNSGEWELEAPMEFANDVTYFSSRLSGGLSIEGAITGTGGFIVDGTQQDYRINFVGSTLYLNAQASYTGPTIIRARGLDIFDAGSLTATSSITVEPAGRLVVRLGQNPLGNRIGDTIPVTLAGGALSGSGGNTSYTETLGDVTLARATSSQVAVRSYDGEFALNSLTRQRHATLSVYGDSPIRGVGGVVTEGAIHAGGALPLVGGAGAAGTTSISIVPYMAGHSNQNSTAIFAKPNSLVTLDPNNNFRVLDRSTELQVDLTPDTLTNANVWQRGSLELLTAPTSVNALVVDFSTIISGPGSLSITSGVLVSSDSDNYTASIGVNDLLFPNDAYVWASERIEVFSDVTVTGDFNKSGLGLLELIGPTTASGGAAFTQGKTDLYGSLDATDHVIVSGGGELEMFPGASLTTPLLEIVGDKARFTMSGGDLQAGAVIGNLFLEGGTFSPAAALETSIDGNLTLFSGSELALDISGTGAGQFDQLDVSGDLLITGDLDLAIGAYTPAPGDEIPIGLVDGTLAGQFAGLGEGDVAATAGNVDLRISYTAGDGNDISLLAVLQGDFDRDNDVDGFDFLFWQRDPSVGLLSDWESNYGITASVAVAAVVPEPSVILMAATASLLLCSHRRRD</sequence>
<evidence type="ECO:0000313" key="2">
    <source>
        <dbReference type="EMBL" id="QDS97860.1"/>
    </source>
</evidence>
<accession>A0A517MSJ9</accession>
<feature type="chain" id="PRO_5021725975" description="Autotransporter-associated beta strand repeat protein" evidence="1">
    <location>
        <begin position="31"/>
        <end position="764"/>
    </location>
</feature>
<dbReference type="EMBL" id="CP036263">
    <property type="protein sequence ID" value="QDS97860.1"/>
    <property type="molecule type" value="Genomic_DNA"/>
</dbReference>
<dbReference type="AlphaFoldDB" id="A0A517MSJ9"/>
<reference evidence="2 3" key="1">
    <citation type="submission" date="2019-02" db="EMBL/GenBank/DDBJ databases">
        <title>Deep-cultivation of Planctomycetes and their phenomic and genomic characterization uncovers novel biology.</title>
        <authorList>
            <person name="Wiegand S."/>
            <person name="Jogler M."/>
            <person name="Boedeker C."/>
            <person name="Pinto D."/>
            <person name="Vollmers J."/>
            <person name="Rivas-Marin E."/>
            <person name="Kohn T."/>
            <person name="Peeters S.H."/>
            <person name="Heuer A."/>
            <person name="Rast P."/>
            <person name="Oberbeckmann S."/>
            <person name="Bunk B."/>
            <person name="Jeske O."/>
            <person name="Meyerdierks A."/>
            <person name="Storesund J.E."/>
            <person name="Kallscheuer N."/>
            <person name="Luecker S."/>
            <person name="Lage O.M."/>
            <person name="Pohl T."/>
            <person name="Merkel B.J."/>
            <person name="Hornburger P."/>
            <person name="Mueller R.-W."/>
            <person name="Bruemmer F."/>
            <person name="Labrenz M."/>
            <person name="Spormann A.M."/>
            <person name="Op den Camp H."/>
            <person name="Overmann J."/>
            <person name="Amann R."/>
            <person name="Jetten M.S.M."/>
            <person name="Mascher T."/>
            <person name="Medema M.H."/>
            <person name="Devos D.P."/>
            <person name="Kaster A.-K."/>
            <person name="Ovreas L."/>
            <person name="Rohde M."/>
            <person name="Galperin M.Y."/>
            <person name="Jogler C."/>
        </authorList>
    </citation>
    <scope>NUCLEOTIDE SEQUENCE [LARGE SCALE GENOMIC DNA]</scope>
    <source>
        <strain evidence="2 3">HG15A2</strain>
    </source>
</reference>
<gene>
    <name evidence="2" type="ORF">HG15A2_11280</name>
</gene>
<keyword evidence="3" id="KW-1185">Reference proteome</keyword>
<protein>
    <recommendedName>
        <fullName evidence="4">Autotransporter-associated beta strand repeat protein</fullName>
    </recommendedName>
</protein>
<proteinExistence type="predicted"/>